<organism evidence="6 11">
    <name type="scientific">Wallemia mellicola</name>
    <dbReference type="NCBI Taxonomy" id="1708541"/>
    <lineage>
        <taxon>Eukaryota</taxon>
        <taxon>Fungi</taxon>
        <taxon>Dikarya</taxon>
        <taxon>Basidiomycota</taxon>
        <taxon>Wallemiomycotina</taxon>
        <taxon>Wallemiomycetes</taxon>
        <taxon>Wallemiales</taxon>
        <taxon>Wallemiaceae</taxon>
        <taxon>Wallemia</taxon>
    </lineage>
</organism>
<dbReference type="Proteomes" id="UP000307169">
    <property type="component" value="Unassembled WGS sequence"/>
</dbReference>
<evidence type="ECO:0000313" key="3">
    <source>
        <dbReference type="EMBL" id="TIC34261.1"/>
    </source>
</evidence>
<dbReference type="Proteomes" id="UP000305647">
    <property type="component" value="Unassembled WGS sequence"/>
</dbReference>
<evidence type="ECO:0000313" key="11">
    <source>
        <dbReference type="Proteomes" id="UP000310708"/>
    </source>
</evidence>
<evidence type="ECO:0000313" key="6">
    <source>
        <dbReference type="EMBL" id="TIC68972.1"/>
    </source>
</evidence>
<keyword evidence="6" id="KW-0012">Acyltransferase</keyword>
<evidence type="ECO:0000313" key="8">
    <source>
        <dbReference type="Proteomes" id="UP000305647"/>
    </source>
</evidence>
<dbReference type="InterPro" id="IPR016181">
    <property type="entry name" value="Acyl_CoA_acyltransferase"/>
</dbReference>
<dbReference type="InterPro" id="IPR000182">
    <property type="entry name" value="GNAT_dom"/>
</dbReference>
<dbReference type="Gene3D" id="3.40.630.30">
    <property type="match status" value="1"/>
</dbReference>
<sequence>MSNIKVEICKTQAEIEEAFNIRLAVFTKEYDQVANELIDDILDNHAIQLLARDEDGSAVGSVRLQPYPQDIEKLEARALRPATEEETVKLFDGIEGGRFANLAVKPSARNKGVAATLIKFCEDYIKARAKPGTSYIRFRSHYRIHPLYIAKFGYAVDSERFTTSWNQDLVWMYKKL</sequence>
<dbReference type="GO" id="GO:0016747">
    <property type="term" value="F:acyltransferase activity, transferring groups other than amino-acyl groups"/>
    <property type="evidence" value="ECO:0007669"/>
    <property type="project" value="InterPro"/>
</dbReference>
<proteinExistence type="predicted"/>
<dbReference type="Proteomes" id="UP000309601">
    <property type="component" value="Unassembled WGS sequence"/>
</dbReference>
<evidence type="ECO:0000313" key="5">
    <source>
        <dbReference type="EMBL" id="TIC65904.1"/>
    </source>
</evidence>
<dbReference type="OMA" id="MRIRANY"/>
<dbReference type="Proteomes" id="UP000305362">
    <property type="component" value="Unassembled WGS sequence"/>
</dbReference>
<dbReference type="EMBL" id="SPRX01000005">
    <property type="protein sequence ID" value="TIC68972.1"/>
    <property type="molecule type" value="Genomic_DNA"/>
</dbReference>
<evidence type="ECO:0000313" key="10">
    <source>
        <dbReference type="Proteomes" id="UP000309601"/>
    </source>
</evidence>
<dbReference type="EMBL" id="SPRO01000002">
    <property type="protein sequence ID" value="TIC34261.1"/>
    <property type="molecule type" value="Genomic_DNA"/>
</dbReference>
<dbReference type="Proteomes" id="UP000310708">
    <property type="component" value="Unassembled WGS sequence"/>
</dbReference>
<feature type="domain" description="N-acetyltransferase" evidence="1">
    <location>
        <begin position="4"/>
        <end position="176"/>
    </location>
</feature>
<dbReference type="EMBL" id="SPRH01000024">
    <property type="protein sequence ID" value="TIC00250.1"/>
    <property type="molecule type" value="Genomic_DNA"/>
</dbReference>
<protein>
    <submittedName>
        <fullName evidence="6">Acyl-CoA N-acyltransferase</fullName>
    </submittedName>
</protein>
<dbReference type="SUPFAM" id="SSF55729">
    <property type="entry name" value="Acyl-CoA N-acyltransferases (Nat)"/>
    <property type="match status" value="1"/>
</dbReference>
<accession>A0A4V4N618</accession>
<keyword evidence="6" id="KW-0808">Transferase</keyword>
<comment type="caution">
    <text evidence="6">The sequence shown here is derived from an EMBL/GenBank/DDBJ whole genome shotgun (WGS) entry which is preliminary data.</text>
</comment>
<name>A0A4V4N618_9BASI</name>
<dbReference type="EMBL" id="SPRW01000026">
    <property type="protein sequence ID" value="TIC64663.1"/>
    <property type="molecule type" value="Genomic_DNA"/>
</dbReference>
<evidence type="ECO:0000313" key="9">
    <source>
        <dbReference type="Proteomes" id="UP000307169"/>
    </source>
</evidence>
<gene>
    <name evidence="6" type="ORF">E3Q01_00589</name>
    <name evidence="4" type="ORF">E3Q02_02540</name>
    <name evidence="5" type="ORF">E3Q03_02413</name>
    <name evidence="3" type="ORF">E3Q10_00425</name>
    <name evidence="2" type="ORF">E3Q17_02301</name>
</gene>
<reference evidence="7 8" key="1">
    <citation type="submission" date="2019-03" db="EMBL/GenBank/DDBJ databases">
        <title>Sequencing 25 genomes of Wallemia mellicola.</title>
        <authorList>
            <person name="Gostincar C."/>
        </authorList>
    </citation>
    <scope>NUCLEOTIDE SEQUENCE [LARGE SCALE GENOMIC DNA]</scope>
    <source>
        <strain evidence="2 9">EXF-1262</strain>
        <strain evidence="4 10">EXF-1274</strain>
        <strain evidence="5 7">EXF-1277</strain>
        <strain evidence="6 11">EXF-757</strain>
        <strain evidence="3 8">EXF-8738</strain>
    </source>
</reference>
<dbReference type="PROSITE" id="PS51186">
    <property type="entry name" value="GNAT"/>
    <property type="match status" value="1"/>
</dbReference>
<evidence type="ECO:0000259" key="1">
    <source>
        <dbReference type="PROSITE" id="PS51186"/>
    </source>
</evidence>
<evidence type="ECO:0000313" key="7">
    <source>
        <dbReference type="Proteomes" id="UP000305362"/>
    </source>
</evidence>
<dbReference type="AlphaFoldDB" id="A0A4V4N618"/>
<dbReference type="Pfam" id="PF00583">
    <property type="entry name" value="Acetyltransf_1"/>
    <property type="match status" value="1"/>
</dbReference>
<evidence type="ECO:0000313" key="2">
    <source>
        <dbReference type="EMBL" id="TIC00250.1"/>
    </source>
</evidence>
<evidence type="ECO:0000313" key="4">
    <source>
        <dbReference type="EMBL" id="TIC64663.1"/>
    </source>
</evidence>
<dbReference type="CDD" id="cd04301">
    <property type="entry name" value="NAT_SF"/>
    <property type="match status" value="1"/>
</dbReference>
<dbReference type="EMBL" id="SPRV01000023">
    <property type="protein sequence ID" value="TIC65904.1"/>
    <property type="molecule type" value="Genomic_DNA"/>
</dbReference>